<name>A0A5J4TIE2_9EUKA</name>
<keyword evidence="1" id="KW-1133">Transmembrane helix</keyword>
<sequence length="130" mass="14644">MKDSAELMSDANMILNPGSSVCLFCYSDVNSFPNILIEERKKKHVATISQLSLIKNECLFTIQQKRLVSVIIYYELMNYFCISILLLVRQLIGYPKVAAKAQSIISFDLCSCVDGRSSVIRENLGDGRIQ</sequence>
<gene>
    <name evidence="2" type="ORF">EZS28_046960</name>
</gene>
<organism evidence="2 3">
    <name type="scientific">Streblomastix strix</name>
    <dbReference type="NCBI Taxonomy" id="222440"/>
    <lineage>
        <taxon>Eukaryota</taxon>
        <taxon>Metamonada</taxon>
        <taxon>Preaxostyla</taxon>
        <taxon>Oxymonadida</taxon>
        <taxon>Streblomastigidae</taxon>
        <taxon>Streblomastix</taxon>
    </lineage>
</organism>
<evidence type="ECO:0000313" key="2">
    <source>
        <dbReference type="EMBL" id="KAA6357513.1"/>
    </source>
</evidence>
<keyword evidence="1" id="KW-0472">Membrane</keyword>
<accession>A0A5J4TIE2</accession>
<evidence type="ECO:0000313" key="3">
    <source>
        <dbReference type="Proteomes" id="UP000324800"/>
    </source>
</evidence>
<reference evidence="2 3" key="1">
    <citation type="submission" date="2019-03" db="EMBL/GenBank/DDBJ databases">
        <title>Single cell metagenomics reveals metabolic interactions within the superorganism composed of flagellate Streblomastix strix and complex community of Bacteroidetes bacteria on its surface.</title>
        <authorList>
            <person name="Treitli S.C."/>
            <person name="Kolisko M."/>
            <person name="Husnik F."/>
            <person name="Keeling P."/>
            <person name="Hampl V."/>
        </authorList>
    </citation>
    <scope>NUCLEOTIDE SEQUENCE [LARGE SCALE GENOMIC DNA]</scope>
    <source>
        <strain evidence="2">ST1C</strain>
    </source>
</reference>
<dbReference type="Proteomes" id="UP000324800">
    <property type="component" value="Unassembled WGS sequence"/>
</dbReference>
<protein>
    <submittedName>
        <fullName evidence="2">Uncharacterized protein</fullName>
    </submittedName>
</protein>
<proteinExistence type="predicted"/>
<dbReference type="EMBL" id="SNRW01031303">
    <property type="protein sequence ID" value="KAA6357513.1"/>
    <property type="molecule type" value="Genomic_DNA"/>
</dbReference>
<feature type="transmembrane region" description="Helical" evidence="1">
    <location>
        <begin position="70"/>
        <end position="88"/>
    </location>
</feature>
<keyword evidence="1" id="KW-0812">Transmembrane</keyword>
<dbReference type="AlphaFoldDB" id="A0A5J4TIE2"/>
<evidence type="ECO:0000256" key="1">
    <source>
        <dbReference type="SAM" id="Phobius"/>
    </source>
</evidence>
<comment type="caution">
    <text evidence="2">The sequence shown here is derived from an EMBL/GenBank/DDBJ whole genome shotgun (WGS) entry which is preliminary data.</text>
</comment>